<protein>
    <submittedName>
        <fullName evidence="3">Uncharacterized protein</fullName>
    </submittedName>
</protein>
<feature type="compositionally biased region" description="Basic residues" evidence="1">
    <location>
        <begin position="368"/>
        <end position="387"/>
    </location>
</feature>
<dbReference type="AlphaFoldDB" id="A0A366SAT0"/>
<proteinExistence type="predicted"/>
<feature type="signal peptide" evidence="2">
    <location>
        <begin position="1"/>
        <end position="25"/>
    </location>
</feature>
<accession>A0A366SAT0</accession>
<evidence type="ECO:0000313" key="4">
    <source>
        <dbReference type="Proteomes" id="UP000253153"/>
    </source>
</evidence>
<organism evidence="3 4">
    <name type="scientific">Fusarium coffeatum</name>
    <dbReference type="NCBI Taxonomy" id="231269"/>
    <lineage>
        <taxon>Eukaryota</taxon>
        <taxon>Fungi</taxon>
        <taxon>Dikarya</taxon>
        <taxon>Ascomycota</taxon>
        <taxon>Pezizomycotina</taxon>
        <taxon>Sordariomycetes</taxon>
        <taxon>Hypocreomycetidae</taxon>
        <taxon>Hypocreales</taxon>
        <taxon>Nectriaceae</taxon>
        <taxon>Fusarium</taxon>
        <taxon>Fusarium incarnatum-equiseti species complex</taxon>
    </lineage>
</organism>
<feature type="compositionally biased region" description="Polar residues" evidence="1">
    <location>
        <begin position="351"/>
        <end position="365"/>
    </location>
</feature>
<dbReference type="EMBL" id="QKXC01000034">
    <property type="protein sequence ID" value="RBR25786.1"/>
    <property type="molecule type" value="Genomic_DNA"/>
</dbReference>
<dbReference type="GeneID" id="41990863"/>
<sequence>MLTSTWARSTLGITGILIAAGPSVCQPDGTLETIPMEVRTGKWTDYNCTDPVKVDFPPFEEWRGWEPLQTQDAWDDAIRIWKERDRPSKRTTFTSSTATTLKLPDRPDCGLLAGAVCSRSWCSEEMDTTDSGPAAELLWRSFTEINWLFGEFEYELSKAADQISQSLRNSGNDSAPIPRAGDDTYFSAAKDLHIWGAGNLTEVFFNKYLTYNWNYTENQGPRDSVQNATMAIVEQSITVANDMMSTQKKRWRAENFSSFDGYVVDVIKGWRKANAELLYWIFGGSDESIDMLWTMISDGKLLNRGMARQQIEEDSPARALRRRTARMDLSYFNDLPPEQVEALRDKDAAELTSSAPGPSISNQGSPKGIRKPSRWMSPTKKKARSFRRSPTESTLVPDNIQDRVAEEHATAKRLRQERREPWNRLEQSEELVEEYQMFLLQGVAVNGVTVEQRKAMCEELETEIARICDRLYDLGGELDAVACRAHEFLSKHMESFERS</sequence>
<keyword evidence="2" id="KW-0732">Signal</keyword>
<comment type="caution">
    <text evidence="3">The sequence shown here is derived from an EMBL/GenBank/DDBJ whole genome shotgun (WGS) entry which is preliminary data.</text>
</comment>
<feature type="chain" id="PRO_5016910430" evidence="2">
    <location>
        <begin position="26"/>
        <end position="499"/>
    </location>
</feature>
<dbReference type="Proteomes" id="UP000253153">
    <property type="component" value="Unassembled WGS sequence"/>
</dbReference>
<reference evidence="3 4" key="1">
    <citation type="submission" date="2018-06" db="EMBL/GenBank/DDBJ databases">
        <title>Fusarium incarnatum-equiseti species complex species 28.</title>
        <authorList>
            <person name="Gardiner D.M."/>
        </authorList>
    </citation>
    <scope>NUCLEOTIDE SEQUENCE [LARGE SCALE GENOMIC DNA]</scope>
    <source>
        <strain evidence="3 4">FIESC_28</strain>
    </source>
</reference>
<gene>
    <name evidence="3" type="ORF">FIESC28_01416</name>
</gene>
<name>A0A366SAT0_9HYPO</name>
<evidence type="ECO:0000256" key="1">
    <source>
        <dbReference type="SAM" id="MobiDB-lite"/>
    </source>
</evidence>
<dbReference type="RefSeq" id="XP_031020377.1">
    <property type="nucleotide sequence ID" value="XM_031155567.1"/>
</dbReference>
<evidence type="ECO:0000313" key="3">
    <source>
        <dbReference type="EMBL" id="RBR25786.1"/>
    </source>
</evidence>
<evidence type="ECO:0000256" key="2">
    <source>
        <dbReference type="SAM" id="SignalP"/>
    </source>
</evidence>
<feature type="region of interest" description="Disordered" evidence="1">
    <location>
        <begin position="347"/>
        <end position="397"/>
    </location>
</feature>
<dbReference type="OrthoDB" id="5095849at2759"/>
<keyword evidence="4" id="KW-1185">Reference proteome</keyword>